<dbReference type="GO" id="GO:0003677">
    <property type="term" value="F:DNA binding"/>
    <property type="evidence" value="ECO:0007669"/>
    <property type="project" value="UniProtKB-KW"/>
</dbReference>
<dbReference type="PANTHER" id="PTHR30346:SF17">
    <property type="entry name" value="LYSR FAMILY TRANSCRIPTIONAL REGULATOR"/>
    <property type="match status" value="1"/>
</dbReference>
<dbReference type="OrthoDB" id="8807047at2"/>
<dbReference type="PROSITE" id="PS50931">
    <property type="entry name" value="HTH_LYSR"/>
    <property type="match status" value="1"/>
</dbReference>
<dbReference type="Pfam" id="PF00126">
    <property type="entry name" value="HTH_1"/>
    <property type="match status" value="1"/>
</dbReference>
<dbReference type="Gene3D" id="3.40.190.10">
    <property type="entry name" value="Periplasmic binding protein-like II"/>
    <property type="match status" value="2"/>
</dbReference>
<evidence type="ECO:0000256" key="3">
    <source>
        <dbReference type="ARBA" id="ARBA00023125"/>
    </source>
</evidence>
<evidence type="ECO:0000256" key="2">
    <source>
        <dbReference type="ARBA" id="ARBA00023015"/>
    </source>
</evidence>
<evidence type="ECO:0000313" key="6">
    <source>
        <dbReference type="EMBL" id="KKB62833.1"/>
    </source>
</evidence>
<evidence type="ECO:0000256" key="4">
    <source>
        <dbReference type="ARBA" id="ARBA00023163"/>
    </source>
</evidence>
<dbReference type="InterPro" id="IPR036390">
    <property type="entry name" value="WH_DNA-bd_sf"/>
</dbReference>
<dbReference type="Gene3D" id="1.10.10.10">
    <property type="entry name" value="Winged helix-like DNA-binding domain superfamily/Winged helix DNA-binding domain"/>
    <property type="match status" value="1"/>
</dbReference>
<dbReference type="PRINTS" id="PR00039">
    <property type="entry name" value="HTHLYSR"/>
</dbReference>
<proteinExistence type="inferred from homology"/>
<dbReference type="Proteomes" id="UP000033618">
    <property type="component" value="Unassembled WGS sequence"/>
</dbReference>
<dbReference type="RefSeq" id="WP_024903302.1">
    <property type="nucleotide sequence ID" value="NZ_CADFGU010000007.1"/>
</dbReference>
<dbReference type="GO" id="GO:0003700">
    <property type="term" value="F:DNA-binding transcription factor activity"/>
    <property type="evidence" value="ECO:0007669"/>
    <property type="project" value="InterPro"/>
</dbReference>
<dbReference type="GO" id="GO:0032993">
    <property type="term" value="C:protein-DNA complex"/>
    <property type="evidence" value="ECO:0007669"/>
    <property type="project" value="TreeGrafter"/>
</dbReference>
<dbReference type="PATRIC" id="fig|28092.6.peg.3552"/>
<evidence type="ECO:0000259" key="5">
    <source>
        <dbReference type="PROSITE" id="PS50931"/>
    </source>
</evidence>
<dbReference type="AlphaFoldDB" id="A0A0F5JYC3"/>
<dbReference type="EMBL" id="LAQU01000015">
    <property type="protein sequence ID" value="KKB62833.1"/>
    <property type="molecule type" value="Genomic_DNA"/>
</dbReference>
<keyword evidence="2" id="KW-0805">Transcription regulation</keyword>
<protein>
    <submittedName>
        <fullName evidence="6">LysR family transcriptional regulator</fullName>
    </submittedName>
</protein>
<keyword evidence="4" id="KW-0804">Transcription</keyword>
<gene>
    <name evidence="6" type="ORF">WM40_15040</name>
</gene>
<dbReference type="InterPro" id="IPR000847">
    <property type="entry name" value="LysR_HTH_N"/>
</dbReference>
<dbReference type="FunFam" id="1.10.10.10:FF:000001">
    <property type="entry name" value="LysR family transcriptional regulator"/>
    <property type="match status" value="1"/>
</dbReference>
<dbReference type="STRING" id="28092.WM40_15040"/>
<evidence type="ECO:0000256" key="1">
    <source>
        <dbReference type="ARBA" id="ARBA00009437"/>
    </source>
</evidence>
<dbReference type="InterPro" id="IPR005119">
    <property type="entry name" value="LysR_subst-bd"/>
</dbReference>
<dbReference type="PANTHER" id="PTHR30346">
    <property type="entry name" value="TRANSCRIPTIONAL DUAL REGULATOR HCAR-RELATED"/>
    <property type="match status" value="1"/>
</dbReference>
<dbReference type="SUPFAM" id="SSF46785">
    <property type="entry name" value="Winged helix' DNA-binding domain"/>
    <property type="match status" value="1"/>
</dbReference>
<dbReference type="Pfam" id="PF03466">
    <property type="entry name" value="LysR_substrate"/>
    <property type="match status" value="1"/>
</dbReference>
<keyword evidence="7" id="KW-1185">Reference proteome</keyword>
<name>A0A0F5JYC3_9BURK</name>
<keyword evidence="3" id="KW-0238">DNA-binding</keyword>
<organism evidence="6 7">
    <name type="scientific">Robbsia andropogonis</name>
    <dbReference type="NCBI Taxonomy" id="28092"/>
    <lineage>
        <taxon>Bacteria</taxon>
        <taxon>Pseudomonadati</taxon>
        <taxon>Pseudomonadota</taxon>
        <taxon>Betaproteobacteria</taxon>
        <taxon>Burkholderiales</taxon>
        <taxon>Burkholderiaceae</taxon>
        <taxon>Robbsia</taxon>
    </lineage>
</organism>
<dbReference type="SUPFAM" id="SSF53850">
    <property type="entry name" value="Periplasmic binding protein-like II"/>
    <property type="match status" value="1"/>
</dbReference>
<reference evidence="6 7" key="1">
    <citation type="submission" date="2015-03" db="EMBL/GenBank/DDBJ databases">
        <title>Draft Genome Sequence of Burkholderia andropogonis type strain ICMP2807, isolated from Sorghum bicolor.</title>
        <authorList>
            <person name="Lopes-Santos L."/>
            <person name="Castro D.B."/>
            <person name="Ottoboni L.M."/>
            <person name="Park D."/>
            <person name="Weirc B.S."/>
            <person name="Destefano S.A."/>
        </authorList>
    </citation>
    <scope>NUCLEOTIDE SEQUENCE [LARGE SCALE GENOMIC DNA]</scope>
    <source>
        <strain evidence="6 7">ICMP2807</strain>
    </source>
</reference>
<accession>A0A0F5JYC3</accession>
<comment type="similarity">
    <text evidence="1">Belongs to the LysR transcriptional regulatory family.</text>
</comment>
<comment type="caution">
    <text evidence="6">The sequence shown here is derived from an EMBL/GenBank/DDBJ whole genome shotgun (WGS) entry which is preliminary data.</text>
</comment>
<dbReference type="InterPro" id="IPR036388">
    <property type="entry name" value="WH-like_DNA-bd_sf"/>
</dbReference>
<evidence type="ECO:0000313" key="7">
    <source>
        <dbReference type="Proteomes" id="UP000033618"/>
    </source>
</evidence>
<feature type="domain" description="HTH lysR-type" evidence="5">
    <location>
        <begin position="1"/>
        <end position="58"/>
    </location>
</feature>
<dbReference type="CDD" id="cd08445">
    <property type="entry name" value="PBP2_BenM_CatM_CatR"/>
    <property type="match status" value="1"/>
</dbReference>
<sequence>MELRHLRYFVAVATTQNFTRAAEMLNISQPPLSRQIQQIEEEIGARLFERGSRPVKLTEAGRFFLGQARRLLEQADDLPKLTRRAAHVESRLVIGFVGSTLYGAVPTVVRRFRVACPHTEVSLVEMSTVDQLKALHSGAIDVGFGRIRLDDVSVKRVVLRDERLLAALPDDHPLCGVGPLTLAQLARETLVVYPRRPRPSYADQVLSAFKDQGLEPEEIHEVQELQTALGFVAAGMGVALVPMSVERLRRDDVVYRSLADASVVSPIIMSTRLADESEELEILKRLIEAIYA</sequence>